<accession>A0A133MN03</accession>
<dbReference type="AlphaFoldDB" id="A0A133MN03"/>
<reference evidence="2 3" key="1">
    <citation type="submission" date="2016-01" db="EMBL/GenBank/DDBJ databases">
        <authorList>
            <person name="Oliw E.H."/>
        </authorList>
    </citation>
    <scope>NUCLEOTIDE SEQUENCE [LARGE SCALE GENOMIC DNA]</scope>
    <source>
        <strain evidence="2 3">MJR7757A</strain>
    </source>
</reference>
<dbReference type="Gene3D" id="1.10.260.40">
    <property type="entry name" value="lambda repressor-like DNA-binding domains"/>
    <property type="match status" value="1"/>
</dbReference>
<dbReference type="RefSeq" id="WP_060796861.1">
    <property type="nucleotide sequence ID" value="NZ_KQ956324.1"/>
</dbReference>
<dbReference type="GO" id="GO:0003677">
    <property type="term" value="F:DNA binding"/>
    <property type="evidence" value="ECO:0007669"/>
    <property type="project" value="UniProtKB-KW"/>
</dbReference>
<evidence type="ECO:0000313" key="3">
    <source>
        <dbReference type="Proteomes" id="UP000070646"/>
    </source>
</evidence>
<dbReference type="Proteomes" id="UP000070646">
    <property type="component" value="Unassembled WGS sequence"/>
</dbReference>
<dbReference type="CDD" id="cd00093">
    <property type="entry name" value="HTH_XRE"/>
    <property type="match status" value="1"/>
</dbReference>
<dbReference type="SMART" id="SM00530">
    <property type="entry name" value="HTH_XRE"/>
    <property type="match status" value="1"/>
</dbReference>
<dbReference type="PROSITE" id="PS50943">
    <property type="entry name" value="HTH_CROC1"/>
    <property type="match status" value="1"/>
</dbReference>
<dbReference type="PATRIC" id="fig|1502.174.peg.3087"/>
<sequence>MSFKELRKRKKLTLEQASDYLGIGFQSLCRYENQGRIPKKAILKKMVYLYDCNAKELGEAILDNLKE</sequence>
<feature type="domain" description="HTH cro/C1-type" evidence="1">
    <location>
        <begin position="3"/>
        <end position="57"/>
    </location>
</feature>
<dbReference type="SUPFAM" id="SSF47413">
    <property type="entry name" value="lambda repressor-like DNA-binding domains"/>
    <property type="match status" value="1"/>
</dbReference>
<proteinExistence type="predicted"/>
<dbReference type="Pfam" id="PF01381">
    <property type="entry name" value="HTH_3"/>
    <property type="match status" value="1"/>
</dbReference>
<dbReference type="EMBL" id="LRPU01000198">
    <property type="protein sequence ID" value="KXA05418.1"/>
    <property type="molecule type" value="Genomic_DNA"/>
</dbReference>
<dbReference type="InterPro" id="IPR001387">
    <property type="entry name" value="Cro/C1-type_HTH"/>
</dbReference>
<gene>
    <name evidence="2" type="ORF">HMPREF3222_03064</name>
</gene>
<organism evidence="2 3">
    <name type="scientific">Clostridium perfringens</name>
    <dbReference type="NCBI Taxonomy" id="1502"/>
    <lineage>
        <taxon>Bacteria</taxon>
        <taxon>Bacillati</taxon>
        <taxon>Bacillota</taxon>
        <taxon>Clostridia</taxon>
        <taxon>Eubacteriales</taxon>
        <taxon>Clostridiaceae</taxon>
        <taxon>Clostridium</taxon>
    </lineage>
</organism>
<evidence type="ECO:0000313" key="2">
    <source>
        <dbReference type="EMBL" id="KXA05418.1"/>
    </source>
</evidence>
<protein>
    <submittedName>
        <fullName evidence="2">DNA-binding helix-turn-helix protein</fullName>
    </submittedName>
</protein>
<keyword evidence="2" id="KW-0238">DNA-binding</keyword>
<dbReference type="InterPro" id="IPR010982">
    <property type="entry name" value="Lambda_DNA-bd_dom_sf"/>
</dbReference>
<evidence type="ECO:0000259" key="1">
    <source>
        <dbReference type="PROSITE" id="PS50943"/>
    </source>
</evidence>
<comment type="caution">
    <text evidence="2">The sequence shown here is derived from an EMBL/GenBank/DDBJ whole genome shotgun (WGS) entry which is preliminary data.</text>
</comment>
<name>A0A133MN03_CLOPF</name>